<evidence type="ECO:0000256" key="1">
    <source>
        <dbReference type="SAM" id="MobiDB-lite"/>
    </source>
</evidence>
<keyword evidence="3" id="KW-1185">Reference proteome</keyword>
<proteinExistence type="predicted"/>
<comment type="caution">
    <text evidence="2">The sequence shown here is derived from an EMBL/GenBank/DDBJ whole genome shotgun (WGS) entry which is preliminary data.</text>
</comment>
<sequence>MSARRKETPVPDRSGAARTPCVRIPADVVGDRPGRCPVHRRASVDHAVRRPGRHKPEPLCTDPLTALGAALDLVELGGRTVEEACAHLPRPGERPRDHLGTPLAPLHEGLLTWVEHAVRTWVRSLEDLPGPARIPCAQPWLLRFPPRGGPAQARTYEVLAGGRGYTFLEGAERVRELRVPVVDALAEGPPGPADAVAAHVLAEGTPVDRPAMGAEPWRHRGGLPLPVRGEVPPPDRVRLLQVSCSDGSEGLRFEGTPAEAEHLYRARGRPALRTVPRQGEPRVPGPDCGPCRLQRGCDAPARVPGLLGFRDRSRPRRTWSVGTGLRHRTCPASAHLHDLGLPGQPPSQEEVVRSHLARAHARRQACSEEPAPGTDPHVARLLTAHARDCPLHTVPASAPVHAGLRLPVQDPLADVLVLARVDLLHLDGVSWVQRQSVLADPVPDPDGPSLLAAHPALAMSVLLFACGVITPGPRSRVELEILTADGPEVHTLDPFSPGLRSRAHAVVSELASPWHQDTAHAPTPGPACASCLHRRWCPESPEP</sequence>
<organism evidence="2 3">
    <name type="scientific">Nocardiopsis coralli</name>
    <dbReference type="NCBI Taxonomy" id="2772213"/>
    <lineage>
        <taxon>Bacteria</taxon>
        <taxon>Bacillati</taxon>
        <taxon>Actinomycetota</taxon>
        <taxon>Actinomycetes</taxon>
        <taxon>Streptosporangiales</taxon>
        <taxon>Nocardiopsidaceae</taxon>
        <taxon>Nocardiopsis</taxon>
    </lineage>
</organism>
<reference evidence="2 3" key="1">
    <citation type="submission" date="2020-09" db="EMBL/GenBank/DDBJ databases">
        <title>Diversity and distribution of actinomycetes associated with coral in the coast of Hainan.</title>
        <authorList>
            <person name="Li F."/>
        </authorList>
    </citation>
    <scope>NUCLEOTIDE SEQUENCE [LARGE SCALE GENOMIC DNA]</scope>
    <source>
        <strain evidence="2 3">HNM0947</strain>
    </source>
</reference>
<evidence type="ECO:0000313" key="3">
    <source>
        <dbReference type="Proteomes" id="UP000806528"/>
    </source>
</evidence>
<dbReference type="RefSeq" id="WP_193124847.1">
    <property type="nucleotide sequence ID" value="NZ_JADBGI010000038.1"/>
</dbReference>
<gene>
    <name evidence="2" type="ORF">IDM40_26695</name>
</gene>
<accession>A0ABR9PEI5</accession>
<dbReference type="EMBL" id="JADBGI010000038">
    <property type="protein sequence ID" value="MBE3002261.1"/>
    <property type="molecule type" value="Genomic_DNA"/>
</dbReference>
<dbReference type="Proteomes" id="UP000806528">
    <property type="component" value="Unassembled WGS sequence"/>
</dbReference>
<name>A0ABR9PEI5_9ACTN</name>
<evidence type="ECO:0008006" key="4">
    <source>
        <dbReference type="Google" id="ProtNLM"/>
    </source>
</evidence>
<feature type="region of interest" description="Disordered" evidence="1">
    <location>
        <begin position="209"/>
        <end position="230"/>
    </location>
</feature>
<protein>
    <recommendedName>
        <fullName evidence="4">PD-(D/E)XK nuclease superfamily protein</fullName>
    </recommendedName>
</protein>
<evidence type="ECO:0000313" key="2">
    <source>
        <dbReference type="EMBL" id="MBE3002261.1"/>
    </source>
</evidence>